<accession>A0A1I1KTH7</accession>
<dbReference type="EMBL" id="FOKV01000006">
    <property type="protein sequence ID" value="SFC64124.1"/>
    <property type="molecule type" value="Genomic_DNA"/>
</dbReference>
<keyword evidence="2" id="KW-1185">Reference proteome</keyword>
<gene>
    <name evidence="1" type="ORF">SAMN04487907_106155</name>
</gene>
<dbReference type="Proteomes" id="UP000199438">
    <property type="component" value="Unassembled WGS sequence"/>
</dbReference>
<evidence type="ECO:0000313" key="1">
    <source>
        <dbReference type="EMBL" id="SFC64124.1"/>
    </source>
</evidence>
<evidence type="ECO:0000313" key="2">
    <source>
        <dbReference type="Proteomes" id="UP000199438"/>
    </source>
</evidence>
<dbReference type="RefSeq" id="WP_139219237.1">
    <property type="nucleotide sequence ID" value="NZ_FOKV01000006.1"/>
</dbReference>
<dbReference type="STRING" id="1334022.SAMN04487907_106155"/>
<dbReference type="AlphaFoldDB" id="A0A1I1KTH7"/>
<protein>
    <submittedName>
        <fullName evidence="1">Uncharacterized protein</fullName>
    </submittedName>
</protein>
<reference evidence="2" key="1">
    <citation type="submission" date="2016-10" db="EMBL/GenBank/DDBJ databases">
        <authorList>
            <person name="Varghese N."/>
            <person name="Submissions S."/>
        </authorList>
    </citation>
    <scope>NUCLEOTIDE SEQUENCE [LARGE SCALE GENOMIC DNA]</scope>
    <source>
        <strain evidence="2">DSM 24499</strain>
    </source>
</reference>
<dbReference type="OrthoDB" id="1446544at2"/>
<organism evidence="1 2">
    <name type="scientific">Zunongwangia mangrovi</name>
    <dbReference type="NCBI Taxonomy" id="1334022"/>
    <lineage>
        <taxon>Bacteria</taxon>
        <taxon>Pseudomonadati</taxon>
        <taxon>Bacteroidota</taxon>
        <taxon>Flavobacteriia</taxon>
        <taxon>Flavobacteriales</taxon>
        <taxon>Flavobacteriaceae</taxon>
        <taxon>Zunongwangia</taxon>
    </lineage>
</organism>
<proteinExistence type="predicted"/>
<sequence length="138" mass="16118">MKLNYSGKHLKTYRIVDRANQLLISPFFKAEVDNLLTAYYRSEISDNFKTILETDRLVSVKTFFNPFSRKKILSRSNAIYVNSLRIEKSHRDALVSLMHGVLQKADENNAISKILAFENKQKKENFFKEFAAISKNYM</sequence>
<name>A0A1I1KTH7_9FLAO</name>